<keyword evidence="3" id="KW-0560">Oxidoreductase</keyword>
<evidence type="ECO:0000256" key="2">
    <source>
        <dbReference type="ARBA" id="ARBA00022857"/>
    </source>
</evidence>
<dbReference type="InterPro" id="IPR051164">
    <property type="entry name" value="NmrA-like_oxidored"/>
</dbReference>
<dbReference type="EMBL" id="KV423935">
    <property type="protein sequence ID" value="KZT59963.1"/>
    <property type="molecule type" value="Genomic_DNA"/>
</dbReference>
<dbReference type="Gene3D" id="3.90.25.10">
    <property type="entry name" value="UDP-galactose 4-epimerase, domain 1"/>
    <property type="match status" value="1"/>
</dbReference>
<dbReference type="InParanoid" id="A0A165HZZ0"/>
<keyword evidence="6" id="KW-1185">Reference proteome</keyword>
<evidence type="ECO:0000313" key="6">
    <source>
        <dbReference type="Proteomes" id="UP000076842"/>
    </source>
</evidence>
<evidence type="ECO:0000256" key="1">
    <source>
        <dbReference type="ARBA" id="ARBA00006328"/>
    </source>
</evidence>
<dbReference type="Pfam" id="PF05368">
    <property type="entry name" value="NmrA"/>
    <property type="match status" value="1"/>
</dbReference>
<organism evidence="5 6">
    <name type="scientific">Calocera cornea HHB12733</name>
    <dbReference type="NCBI Taxonomy" id="1353952"/>
    <lineage>
        <taxon>Eukaryota</taxon>
        <taxon>Fungi</taxon>
        <taxon>Dikarya</taxon>
        <taxon>Basidiomycota</taxon>
        <taxon>Agaricomycotina</taxon>
        <taxon>Dacrymycetes</taxon>
        <taxon>Dacrymycetales</taxon>
        <taxon>Dacrymycetaceae</taxon>
        <taxon>Calocera</taxon>
    </lineage>
</organism>
<dbReference type="OrthoDB" id="419598at2759"/>
<comment type="similarity">
    <text evidence="1">Belongs to the NmrA-type oxidoreductase family.</text>
</comment>
<dbReference type="GO" id="GO:0005634">
    <property type="term" value="C:nucleus"/>
    <property type="evidence" value="ECO:0007669"/>
    <property type="project" value="TreeGrafter"/>
</dbReference>
<accession>A0A165HZZ0</accession>
<evidence type="ECO:0000256" key="3">
    <source>
        <dbReference type="ARBA" id="ARBA00023002"/>
    </source>
</evidence>
<dbReference type="SUPFAM" id="SSF51735">
    <property type="entry name" value="NAD(P)-binding Rossmann-fold domains"/>
    <property type="match status" value="1"/>
</dbReference>
<dbReference type="InterPro" id="IPR036291">
    <property type="entry name" value="NAD(P)-bd_dom_sf"/>
</dbReference>
<evidence type="ECO:0000313" key="5">
    <source>
        <dbReference type="EMBL" id="KZT59963.1"/>
    </source>
</evidence>
<name>A0A165HZZ0_9BASI</name>
<sequence>MSKKLVVVCGATGAQGGSVVNALLNDERYAVRGLTRDMDGTSSQELIARGVEMVSCQPGDKASVAKAFEGAYAVFGVTVPSFTIPGQEYEHGKNLADACRINNVPLFVWSSLPSIGESSNGKAFDEKAEVDKYIKTVGQPAVVFKTGGFTSNLIRFGQLRRDPQDFSKWHIHYPWVRGSVTSYRTYVEKDLGPAVVAVINHWEDSTVRVELEKEPIPLCSYVTTGDEDAQIISRVSGKDVDYICEHPTEGLNAHPMLKQMYQWNDEGYRVYPDGAIPSPILTKLGVRFHTFEDYVKETLVPFMRSQQ</sequence>
<dbReference type="Gene3D" id="3.40.50.720">
    <property type="entry name" value="NAD(P)-binding Rossmann-like Domain"/>
    <property type="match status" value="1"/>
</dbReference>
<dbReference type="PANTHER" id="PTHR42748:SF30">
    <property type="entry name" value="NMRA-LIKE DOMAIN-CONTAINING PROTEIN"/>
    <property type="match status" value="1"/>
</dbReference>
<dbReference type="STRING" id="1353952.A0A165HZZ0"/>
<reference evidence="5 6" key="1">
    <citation type="journal article" date="2016" name="Mol. Biol. Evol.">
        <title>Comparative Genomics of Early-Diverging Mushroom-Forming Fungi Provides Insights into the Origins of Lignocellulose Decay Capabilities.</title>
        <authorList>
            <person name="Nagy L.G."/>
            <person name="Riley R."/>
            <person name="Tritt A."/>
            <person name="Adam C."/>
            <person name="Daum C."/>
            <person name="Floudas D."/>
            <person name="Sun H."/>
            <person name="Yadav J.S."/>
            <person name="Pangilinan J."/>
            <person name="Larsson K.H."/>
            <person name="Matsuura K."/>
            <person name="Barry K."/>
            <person name="Labutti K."/>
            <person name="Kuo R."/>
            <person name="Ohm R.A."/>
            <person name="Bhattacharya S.S."/>
            <person name="Shirouzu T."/>
            <person name="Yoshinaga Y."/>
            <person name="Martin F.M."/>
            <person name="Grigoriev I.V."/>
            <person name="Hibbett D.S."/>
        </authorList>
    </citation>
    <scope>NUCLEOTIDE SEQUENCE [LARGE SCALE GENOMIC DNA]</scope>
    <source>
        <strain evidence="5 6">HHB12733</strain>
    </source>
</reference>
<keyword evidence="2" id="KW-0521">NADP</keyword>
<dbReference type="AlphaFoldDB" id="A0A165HZZ0"/>
<dbReference type="Proteomes" id="UP000076842">
    <property type="component" value="Unassembled WGS sequence"/>
</dbReference>
<dbReference type="GO" id="GO:0016491">
    <property type="term" value="F:oxidoreductase activity"/>
    <property type="evidence" value="ECO:0007669"/>
    <property type="project" value="UniProtKB-KW"/>
</dbReference>
<dbReference type="PANTHER" id="PTHR42748">
    <property type="entry name" value="NITROGEN METABOLITE REPRESSION PROTEIN NMRA FAMILY MEMBER"/>
    <property type="match status" value="1"/>
</dbReference>
<feature type="domain" description="NmrA-like" evidence="4">
    <location>
        <begin position="3"/>
        <end position="266"/>
    </location>
</feature>
<dbReference type="InterPro" id="IPR008030">
    <property type="entry name" value="NmrA-like"/>
</dbReference>
<gene>
    <name evidence="5" type="ORF">CALCODRAFT_481051</name>
</gene>
<proteinExistence type="inferred from homology"/>
<protein>
    <submittedName>
        <fullName evidence="5">NAD(P)-binding protein</fullName>
    </submittedName>
</protein>
<evidence type="ECO:0000259" key="4">
    <source>
        <dbReference type="Pfam" id="PF05368"/>
    </source>
</evidence>